<reference evidence="3" key="1">
    <citation type="journal article" date="2011" name="Nat. Commun.">
        <title>Effector diversification within compartments of the Leptosphaeria maculans genome affected by Repeat-Induced Point mutations.</title>
        <authorList>
            <person name="Rouxel T."/>
            <person name="Grandaubert J."/>
            <person name="Hane J.K."/>
            <person name="Hoede C."/>
            <person name="van de Wouw A.P."/>
            <person name="Couloux A."/>
            <person name="Dominguez V."/>
            <person name="Anthouard V."/>
            <person name="Bally P."/>
            <person name="Bourras S."/>
            <person name="Cozijnsen A.J."/>
            <person name="Ciuffetti L.M."/>
            <person name="Degrave A."/>
            <person name="Dilmaghani A."/>
            <person name="Duret L."/>
            <person name="Fudal I."/>
            <person name="Goodwin S.B."/>
            <person name="Gout L."/>
            <person name="Glaser N."/>
            <person name="Linglin J."/>
            <person name="Kema G.H.J."/>
            <person name="Lapalu N."/>
            <person name="Lawrence C.B."/>
            <person name="May K."/>
            <person name="Meyer M."/>
            <person name="Ollivier B."/>
            <person name="Poulain J."/>
            <person name="Schoch C.L."/>
            <person name="Simon A."/>
            <person name="Spatafora J.W."/>
            <person name="Stachowiak A."/>
            <person name="Turgeon B.G."/>
            <person name="Tyler B.M."/>
            <person name="Vincent D."/>
            <person name="Weissenbach J."/>
            <person name="Amselem J."/>
            <person name="Quesneville H."/>
            <person name="Oliver R.P."/>
            <person name="Wincker P."/>
            <person name="Balesdent M.-H."/>
            <person name="Howlett B.J."/>
        </authorList>
    </citation>
    <scope>NUCLEOTIDE SEQUENCE [LARGE SCALE GENOMIC DNA]</scope>
    <source>
        <strain evidence="3">JN3 / isolate v23.1.3 / race Av1-4-5-6-7-8</strain>
    </source>
</reference>
<sequence>MISKFTHNAHFWSSPTRNITLETERPPCPFFNTHQKPRYHLEIDTHCLFANSGCEKEFPSEKLCEKCESFAHPYLLRKAIKGKQLRLNADAEEKVKTIENHAIAFDQCVFRRGHHLDKEWMHIRMDVRQKHKEHWSQIELVRDMTFSFLNYLSNVIDCNLEWEGNLLCEYCLDDIRRAEQLDAEWFTKIFTPFGEMKKPFRASEEEEEEKEYKTDDKTDDKKTTTQSLLDRTKRLSRHYQQPQEDHPTPNNPQTSTISSFPVYQTPSDPNLVDRALTRLTRIHSPRTTRSYQRLQ</sequence>
<dbReference type="EMBL" id="FP929105">
    <property type="protein sequence ID" value="CBX92973.1"/>
    <property type="molecule type" value="Genomic_DNA"/>
</dbReference>
<dbReference type="Proteomes" id="UP000002668">
    <property type="component" value="Genome"/>
</dbReference>
<dbReference type="HOGENOM" id="CLU_943563_0_0_1"/>
<evidence type="ECO:0000313" key="3">
    <source>
        <dbReference type="Proteomes" id="UP000002668"/>
    </source>
</evidence>
<feature type="compositionally biased region" description="Polar residues" evidence="1">
    <location>
        <begin position="251"/>
        <end position="268"/>
    </location>
</feature>
<dbReference type="VEuPathDB" id="FungiDB:LEMA_P038740.1"/>
<dbReference type="GeneID" id="13282722"/>
<organism evidence="3">
    <name type="scientific">Leptosphaeria maculans (strain JN3 / isolate v23.1.3 / race Av1-4-5-6-7-8)</name>
    <name type="common">Blackleg fungus</name>
    <name type="synonym">Phoma lingam</name>
    <dbReference type="NCBI Taxonomy" id="985895"/>
    <lineage>
        <taxon>Eukaryota</taxon>
        <taxon>Fungi</taxon>
        <taxon>Dikarya</taxon>
        <taxon>Ascomycota</taxon>
        <taxon>Pezizomycotina</taxon>
        <taxon>Dothideomycetes</taxon>
        <taxon>Pleosporomycetidae</taxon>
        <taxon>Pleosporales</taxon>
        <taxon>Pleosporineae</taxon>
        <taxon>Leptosphaeriaceae</taxon>
        <taxon>Plenodomus</taxon>
        <taxon>Plenodomus lingam/Leptosphaeria maculans species complex</taxon>
    </lineage>
</organism>
<name>E4ZNB4_LEPMJ</name>
<keyword evidence="3" id="KW-1185">Reference proteome</keyword>
<evidence type="ECO:0000256" key="1">
    <source>
        <dbReference type="SAM" id="MobiDB-lite"/>
    </source>
</evidence>
<feature type="region of interest" description="Disordered" evidence="1">
    <location>
        <begin position="199"/>
        <end position="271"/>
    </location>
</feature>
<dbReference type="AlphaFoldDB" id="E4ZNB4"/>
<feature type="compositionally biased region" description="Basic and acidic residues" evidence="1">
    <location>
        <begin position="210"/>
        <end position="223"/>
    </location>
</feature>
<gene>
    <name evidence="2" type="ORF">LEMA_P038740.1</name>
</gene>
<accession>E4ZNB4</accession>
<dbReference type="OrthoDB" id="10655779at2759"/>
<proteinExistence type="predicted"/>
<evidence type="ECO:0000313" key="2">
    <source>
        <dbReference type="EMBL" id="CBX92973.1"/>
    </source>
</evidence>
<protein>
    <submittedName>
        <fullName evidence="2">Predicted protein</fullName>
    </submittedName>
</protein>
<dbReference type="InParanoid" id="E4ZNB4"/>